<evidence type="ECO:0000313" key="5">
    <source>
        <dbReference type="RefSeq" id="XP_041432775.1"/>
    </source>
</evidence>
<dbReference type="GeneID" id="108706032"/>
<dbReference type="InterPro" id="IPR015128">
    <property type="entry name" value="Aurora-A-bd"/>
</dbReference>
<evidence type="ECO:0000259" key="2">
    <source>
        <dbReference type="Pfam" id="PF09041"/>
    </source>
</evidence>
<keyword evidence="3" id="KW-1185">Reference proteome</keyword>
<evidence type="ECO:0000313" key="7">
    <source>
        <dbReference type="RefSeq" id="XP_041432777.1"/>
    </source>
</evidence>
<dbReference type="RefSeq" id="XP_041432776.1">
    <property type="nucleotide sequence ID" value="XM_041576842.1"/>
</dbReference>
<gene>
    <name evidence="4 5 6 7" type="primary">LOC108706032</name>
</gene>
<evidence type="ECO:0000313" key="4">
    <source>
        <dbReference type="RefSeq" id="XP_041432774.1"/>
    </source>
</evidence>
<proteinExistence type="predicted"/>
<evidence type="ECO:0000256" key="1">
    <source>
        <dbReference type="SAM" id="MobiDB-lite"/>
    </source>
</evidence>
<accession>A0A8J1LUR5</accession>
<dbReference type="RefSeq" id="XP_041432775.1">
    <property type="nucleotide sequence ID" value="XM_041576841.1"/>
</dbReference>
<feature type="domain" description="Aurora-A binding" evidence="2">
    <location>
        <begin position="16"/>
        <end position="64"/>
    </location>
</feature>
<evidence type="ECO:0000313" key="3">
    <source>
        <dbReference type="Proteomes" id="UP000186698"/>
    </source>
</evidence>
<protein>
    <submittedName>
        <fullName evidence="4 5">Targeting protein for Xklp2-B-like isoform X4</fullName>
    </submittedName>
</protein>
<feature type="region of interest" description="Disordered" evidence="1">
    <location>
        <begin position="152"/>
        <end position="172"/>
    </location>
</feature>
<evidence type="ECO:0000313" key="6">
    <source>
        <dbReference type="RefSeq" id="XP_041432776.1"/>
    </source>
</evidence>
<dbReference type="RefSeq" id="XP_041432777.1">
    <property type="nucleotide sequence ID" value="XM_041576843.1"/>
</dbReference>
<dbReference type="Proteomes" id="UP000186698">
    <property type="component" value="Chromosome 9_10L"/>
</dbReference>
<dbReference type="Pfam" id="PF09041">
    <property type="entry name" value="Aurora-A_bind"/>
    <property type="match status" value="1"/>
</dbReference>
<organism evidence="3 6">
    <name type="scientific">Xenopus laevis</name>
    <name type="common">African clawed frog</name>
    <dbReference type="NCBI Taxonomy" id="8355"/>
    <lineage>
        <taxon>Eukaryota</taxon>
        <taxon>Metazoa</taxon>
        <taxon>Chordata</taxon>
        <taxon>Craniata</taxon>
        <taxon>Vertebrata</taxon>
        <taxon>Euteleostomi</taxon>
        <taxon>Amphibia</taxon>
        <taxon>Batrachia</taxon>
        <taxon>Anura</taxon>
        <taxon>Pipoidea</taxon>
        <taxon>Pipidae</taxon>
        <taxon>Xenopodinae</taxon>
        <taxon>Xenopus</taxon>
        <taxon>Xenopus</taxon>
    </lineage>
</organism>
<sequence length="172" mass="19597">MVRQFPVSGPVAMADMLDPYTFDAPSTYINFSSFHEDHNADSWFDRVTNALNTPPNQRPHFETFAVNSEHKRKVLTTLSKEAVSKSTTHFCDVKSPSMRSTRLMSRKHREKLLIKMRESDLENEPPQADSPLCKLKGYVWLLKLHQPQSGLPLEITGPRTTKFLGPPGPRPH</sequence>
<name>A0A8J1LUR5_XENLA</name>
<dbReference type="AlphaFoldDB" id="A0A8J1LUR5"/>
<dbReference type="RefSeq" id="XP_041432774.1">
    <property type="nucleotide sequence ID" value="XM_041576840.1"/>
</dbReference>
<reference evidence="4 5" key="1">
    <citation type="submission" date="2025-04" db="UniProtKB">
        <authorList>
            <consortium name="RefSeq"/>
        </authorList>
    </citation>
    <scope>IDENTIFICATION</scope>
    <source>
        <strain evidence="4 5">J_2021</strain>
        <tissue evidence="4 5">Erythrocytes</tissue>
    </source>
</reference>